<keyword evidence="4" id="KW-1185">Reference proteome</keyword>
<dbReference type="InterPro" id="IPR002885">
    <property type="entry name" value="PPR_rpt"/>
</dbReference>
<dbReference type="AlphaFoldDB" id="A0A6A6LCG3"/>
<comment type="caution">
    <text evidence="3">The sequence shown here is derived from an EMBL/GenBank/DDBJ whole genome shotgun (WGS) entry which is preliminary data.</text>
</comment>
<accession>A0A6A6LCG3</accession>
<name>A0A6A6LCG3_HEVBR</name>
<dbReference type="InterPro" id="IPR011990">
    <property type="entry name" value="TPR-like_helical_dom_sf"/>
</dbReference>
<dbReference type="Proteomes" id="UP000467840">
    <property type="component" value="Chromosome 1"/>
</dbReference>
<evidence type="ECO:0000313" key="4">
    <source>
        <dbReference type="Proteomes" id="UP000467840"/>
    </source>
</evidence>
<sequence>MTIKTTVAWNSILAGYSKKRGRSNEVRELFDKIPEPDTIFIMPLACCIDNSEFLKWLELSLMGYPKKSASWNTMISGFAHNGQMDKARDLFLIIPNKNVVKWNAMISGYVAYDDLHSAVKLFQIAPVKGYVENSRAVEGVKLFITIVVFGIRPNLSTLSSLLLGCSKLSALQIRKTSSSASMIRKNNYLAEFAAKNLLGLDPTSANGYVQLAKFMHLITDGTMLPGYVPDLEYAFHDLGGAERATFALAQRESGKY</sequence>
<evidence type="ECO:0000256" key="2">
    <source>
        <dbReference type="PROSITE-ProRule" id="PRU00708"/>
    </source>
</evidence>
<dbReference type="PROSITE" id="PS51375">
    <property type="entry name" value="PPR"/>
    <property type="match status" value="1"/>
</dbReference>
<dbReference type="Gene3D" id="1.25.40.10">
    <property type="entry name" value="Tetratricopeptide repeat domain"/>
    <property type="match status" value="1"/>
</dbReference>
<gene>
    <name evidence="3" type="ORF">GH714_030747</name>
</gene>
<dbReference type="EMBL" id="JAAGAX010000011">
    <property type="protein sequence ID" value="KAF2299131.1"/>
    <property type="molecule type" value="Genomic_DNA"/>
</dbReference>
<protein>
    <recommendedName>
        <fullName evidence="5">Pentatricopeptide repeat-containing protein</fullName>
    </recommendedName>
</protein>
<dbReference type="NCBIfam" id="TIGR00756">
    <property type="entry name" value="PPR"/>
    <property type="match status" value="1"/>
</dbReference>
<dbReference type="PANTHER" id="PTHR47926">
    <property type="entry name" value="PENTATRICOPEPTIDE REPEAT-CONTAINING PROTEIN"/>
    <property type="match status" value="1"/>
</dbReference>
<dbReference type="GO" id="GO:0003723">
    <property type="term" value="F:RNA binding"/>
    <property type="evidence" value="ECO:0007669"/>
    <property type="project" value="InterPro"/>
</dbReference>
<keyword evidence="1" id="KW-0677">Repeat</keyword>
<feature type="repeat" description="PPR" evidence="2">
    <location>
        <begin position="67"/>
        <end position="101"/>
    </location>
</feature>
<organism evidence="3 4">
    <name type="scientific">Hevea brasiliensis</name>
    <name type="common">Para rubber tree</name>
    <name type="synonym">Siphonia brasiliensis</name>
    <dbReference type="NCBI Taxonomy" id="3981"/>
    <lineage>
        <taxon>Eukaryota</taxon>
        <taxon>Viridiplantae</taxon>
        <taxon>Streptophyta</taxon>
        <taxon>Embryophyta</taxon>
        <taxon>Tracheophyta</taxon>
        <taxon>Spermatophyta</taxon>
        <taxon>Magnoliopsida</taxon>
        <taxon>eudicotyledons</taxon>
        <taxon>Gunneridae</taxon>
        <taxon>Pentapetalae</taxon>
        <taxon>rosids</taxon>
        <taxon>fabids</taxon>
        <taxon>Malpighiales</taxon>
        <taxon>Euphorbiaceae</taxon>
        <taxon>Crotonoideae</taxon>
        <taxon>Micrandreae</taxon>
        <taxon>Hevea</taxon>
    </lineage>
</organism>
<evidence type="ECO:0000313" key="3">
    <source>
        <dbReference type="EMBL" id="KAF2299131.1"/>
    </source>
</evidence>
<dbReference type="PANTHER" id="PTHR47926:SF410">
    <property type="entry name" value="(WILD MALAYSIAN BANANA) HYPOTHETICAL PROTEIN"/>
    <property type="match status" value="1"/>
</dbReference>
<proteinExistence type="predicted"/>
<reference evidence="3 4" key="1">
    <citation type="journal article" date="2020" name="Mol. Plant">
        <title>The Chromosome-Based Rubber Tree Genome Provides New Insights into Spurge Genome Evolution and Rubber Biosynthesis.</title>
        <authorList>
            <person name="Liu J."/>
            <person name="Shi C."/>
            <person name="Shi C.C."/>
            <person name="Li W."/>
            <person name="Zhang Q.J."/>
            <person name="Zhang Y."/>
            <person name="Li K."/>
            <person name="Lu H.F."/>
            <person name="Shi C."/>
            <person name="Zhu S.T."/>
            <person name="Xiao Z.Y."/>
            <person name="Nan H."/>
            <person name="Yue Y."/>
            <person name="Zhu X.G."/>
            <person name="Wu Y."/>
            <person name="Hong X.N."/>
            <person name="Fan G.Y."/>
            <person name="Tong Y."/>
            <person name="Zhang D."/>
            <person name="Mao C.L."/>
            <person name="Liu Y.L."/>
            <person name="Hao S.J."/>
            <person name="Liu W.Q."/>
            <person name="Lv M.Q."/>
            <person name="Zhang H.B."/>
            <person name="Liu Y."/>
            <person name="Hu-Tang G.R."/>
            <person name="Wang J.P."/>
            <person name="Wang J.H."/>
            <person name="Sun Y.H."/>
            <person name="Ni S.B."/>
            <person name="Chen W.B."/>
            <person name="Zhang X.C."/>
            <person name="Jiao Y.N."/>
            <person name="Eichler E.E."/>
            <person name="Li G.H."/>
            <person name="Liu X."/>
            <person name="Gao L.Z."/>
        </authorList>
    </citation>
    <scope>NUCLEOTIDE SEQUENCE [LARGE SCALE GENOMIC DNA]</scope>
    <source>
        <strain evidence="4">cv. GT1</strain>
        <tissue evidence="3">Leaf</tissue>
    </source>
</reference>
<dbReference type="GO" id="GO:0009451">
    <property type="term" value="P:RNA modification"/>
    <property type="evidence" value="ECO:0007669"/>
    <property type="project" value="InterPro"/>
</dbReference>
<evidence type="ECO:0000256" key="1">
    <source>
        <dbReference type="ARBA" id="ARBA00022737"/>
    </source>
</evidence>
<dbReference type="Pfam" id="PF01535">
    <property type="entry name" value="PPR"/>
    <property type="match status" value="3"/>
</dbReference>
<dbReference type="InterPro" id="IPR046960">
    <property type="entry name" value="PPR_At4g14850-like_plant"/>
</dbReference>
<evidence type="ECO:0008006" key="5">
    <source>
        <dbReference type="Google" id="ProtNLM"/>
    </source>
</evidence>